<dbReference type="InterPro" id="IPR039356">
    <property type="entry name" value="YfbR/HDDC2"/>
</dbReference>
<organism evidence="4 5">
    <name type="scientific">Reinekea blandensis MED297</name>
    <dbReference type="NCBI Taxonomy" id="314283"/>
    <lineage>
        <taxon>Bacteria</taxon>
        <taxon>Pseudomonadati</taxon>
        <taxon>Pseudomonadota</taxon>
        <taxon>Gammaproteobacteria</taxon>
        <taxon>Oceanospirillales</taxon>
        <taxon>Saccharospirillaceae</taxon>
        <taxon>Reinekea</taxon>
    </lineage>
</organism>
<keyword evidence="1" id="KW-0479">Metal-binding</keyword>
<reference evidence="4 5" key="1">
    <citation type="submission" date="2006-02" db="EMBL/GenBank/DDBJ databases">
        <authorList>
            <person name="Pinhassi J."/>
            <person name="Pedros-Alio C."/>
            <person name="Ferriera S."/>
            <person name="Johnson J."/>
            <person name="Kravitz S."/>
            <person name="Halpern A."/>
            <person name="Remington K."/>
            <person name="Beeson K."/>
            <person name="Tran B."/>
            <person name="Rogers Y.-H."/>
            <person name="Friedman R."/>
            <person name="Venter J.C."/>
        </authorList>
    </citation>
    <scope>NUCLEOTIDE SEQUENCE [LARGE SCALE GENOMIC DNA]</scope>
    <source>
        <strain evidence="4 5">MED297</strain>
    </source>
</reference>
<evidence type="ECO:0000256" key="2">
    <source>
        <dbReference type="ARBA" id="ARBA00022801"/>
    </source>
</evidence>
<keyword evidence="2 4" id="KW-0378">Hydrolase</keyword>
<evidence type="ECO:0000313" key="4">
    <source>
        <dbReference type="EMBL" id="EAR07337.1"/>
    </source>
</evidence>
<proteinExistence type="predicted"/>
<dbReference type="EMBL" id="AAOE01000047">
    <property type="protein sequence ID" value="EAR07337.1"/>
    <property type="molecule type" value="Genomic_DNA"/>
</dbReference>
<accession>A4BKM6</accession>
<dbReference type="GO" id="GO:0002953">
    <property type="term" value="F:5'-deoxynucleotidase activity"/>
    <property type="evidence" value="ECO:0007669"/>
    <property type="project" value="InterPro"/>
</dbReference>
<dbReference type="SUPFAM" id="SSF109604">
    <property type="entry name" value="HD-domain/PDEase-like"/>
    <property type="match status" value="1"/>
</dbReference>
<gene>
    <name evidence="4" type="ORF">MED297_18091</name>
</gene>
<dbReference type="InterPro" id="IPR006674">
    <property type="entry name" value="HD_domain"/>
</dbReference>
<keyword evidence="5" id="KW-1185">Reference proteome</keyword>
<feature type="domain" description="HD" evidence="3">
    <location>
        <begin position="11"/>
        <end position="168"/>
    </location>
</feature>
<dbReference type="Proteomes" id="UP000005953">
    <property type="component" value="Unassembled WGS sequence"/>
</dbReference>
<dbReference type="PANTHER" id="PTHR11845:SF13">
    <property type="entry name" value="5'-DEOXYNUCLEOTIDASE HDDC2"/>
    <property type="match status" value="1"/>
</dbReference>
<dbReference type="Pfam" id="PF13023">
    <property type="entry name" value="HD_3"/>
    <property type="match status" value="1"/>
</dbReference>
<dbReference type="Gene3D" id="1.10.3210.10">
    <property type="entry name" value="Hypothetical protein af1432"/>
    <property type="match status" value="1"/>
</dbReference>
<dbReference type="RefSeq" id="WP_008044060.1">
    <property type="nucleotide sequence ID" value="NZ_CH724150.1"/>
</dbReference>
<dbReference type="GO" id="GO:0046872">
    <property type="term" value="F:metal ion binding"/>
    <property type="evidence" value="ECO:0007669"/>
    <property type="project" value="UniProtKB-KW"/>
</dbReference>
<sequence>MTPDFSILYELDRLKSIKRRSYVTTDARNENSAEHSWHLAMALWSVERQLPEDLDRMKLFKMALCHDVCEIVAGDVCAYDRAPEQTEKERAYLESLRQRSPVLGDEILQLWQEYEQGETPESQWVRVFDKLLPFMLNIASQGQTWREQGITQSRVVQHNAFIKDIAPDVHRWISKQITQAVTNGWLEAD</sequence>
<evidence type="ECO:0000313" key="5">
    <source>
        <dbReference type="Proteomes" id="UP000005953"/>
    </source>
</evidence>
<dbReference type="HOGENOM" id="CLU_039453_5_1_6"/>
<dbReference type="OrthoDB" id="9796032at2"/>
<dbReference type="PANTHER" id="PTHR11845">
    <property type="entry name" value="5'-DEOXYNUCLEOTIDASE HDDC2"/>
    <property type="match status" value="1"/>
</dbReference>
<dbReference type="STRING" id="314283.MED297_18091"/>
<comment type="caution">
    <text evidence="4">The sequence shown here is derived from an EMBL/GenBank/DDBJ whole genome shotgun (WGS) entry which is preliminary data.</text>
</comment>
<dbReference type="GO" id="GO:0005737">
    <property type="term" value="C:cytoplasm"/>
    <property type="evidence" value="ECO:0007669"/>
    <property type="project" value="TreeGrafter"/>
</dbReference>
<name>A4BKM6_9GAMM</name>
<evidence type="ECO:0000256" key="1">
    <source>
        <dbReference type="ARBA" id="ARBA00022723"/>
    </source>
</evidence>
<dbReference type="AlphaFoldDB" id="A4BKM6"/>
<protein>
    <submittedName>
        <fullName evidence="4">Possible metal dependent phosphohydrolase</fullName>
    </submittedName>
</protein>
<evidence type="ECO:0000259" key="3">
    <source>
        <dbReference type="Pfam" id="PF13023"/>
    </source>
</evidence>